<feature type="domain" description="Cadherin-like" evidence="2">
    <location>
        <begin position="637"/>
        <end position="729"/>
    </location>
</feature>
<evidence type="ECO:0000259" key="2">
    <source>
        <dbReference type="Pfam" id="PF17892"/>
    </source>
</evidence>
<dbReference type="SUPFAM" id="SSF50974">
    <property type="entry name" value="Nitrous oxide reductase, N-terminal domain"/>
    <property type="match status" value="1"/>
</dbReference>
<organism evidence="3 4">
    <name type="scientific">Mycolicibacterium pulveris</name>
    <name type="common">Mycobacterium pulveris</name>
    <dbReference type="NCBI Taxonomy" id="36813"/>
    <lineage>
        <taxon>Bacteria</taxon>
        <taxon>Bacillati</taxon>
        <taxon>Actinomycetota</taxon>
        <taxon>Actinomycetes</taxon>
        <taxon>Mycobacteriales</taxon>
        <taxon>Mycobacteriaceae</taxon>
        <taxon>Mycolicibacterium</taxon>
    </lineage>
</organism>
<feature type="domain" description="Cadherin-like" evidence="2">
    <location>
        <begin position="1303"/>
        <end position="1396"/>
    </location>
</feature>
<protein>
    <recommendedName>
        <fullName evidence="2">Cadherin-like domain-containing protein</fullName>
    </recommendedName>
</protein>
<feature type="compositionally biased region" description="Basic residues" evidence="1">
    <location>
        <begin position="1"/>
        <end position="17"/>
    </location>
</feature>
<sequence length="1873" mass="190354">MGSPRHTRRTASHRKHGGGLLVSSPGGGGVAIEWAAAPGGEVGYSRYIGRVGALAVALGVGMAVSTSYGIAPAAATPANGNSASAESETDADGNDGGVDGDDGVEGGEGLRGETAAVSISAQTTGGDEDDVDALDEVGVLDEDDAEGGGDDTEGADDETVVDTEEAETEAVTEEAPSAEPTTAPPVESVSGGDAQDASSASEAAGVEVSEPLSTIESTVVADDDTVVADEDPVDADVEVSVVVDAPVVTAGEPAVTADEPASTVVRVGARDPISALLAIPAALVSATVDLVVGFFEPIVGPGAPLENAMLWGMLAWVRRQTSQTLSNDTPAVEDSRQVTLVLNPGQVSAPVEFGGVDGDGDALRYSVPASGQPGGPAHGTISIDQASGTWTYTPGPGWDGASVLTDEFTVTVSDVGSGFHIHGLSSLLSGSGGHASTSTVRIEVTPANMAPVAVDDAYDTTEDSVLTVAGPGVLGNDSDPEGEPLTATLDTGPSHGTVDLNADGSFTYTPDADYHGADSFSYTVSDGTDTDTATVSITVTPVNDLPEAVGDTYSVAEDSVLTVAGPGVLGNDSDPEGEPLTATLDTGPSHGTVDLNADGSFTYTPDADYNGADSFSYTVSDGTASDTATVSIAVVSVNDAPVANPDTLVADENEPLTFNATELTGNDTDVDGDALTVESFTQPGHGTVTDNGDGTFTYTPDEGYSGLDSFSYTVSDGAATDAATVTVNIGAANTAPVFDPDAVTRELQDPSTGEVTGSLGVTDPDGDTLTYTVVAGPTMGSVEIDPTTNTYTYTPTQAAQLQSASASRVDSFTVEVSDGINAPVTFTVDNIDIAPEKIHIGPVLDLQLSPFAQVVVGPDGRGYVLDVPSGSSGTVYEISPDGTVEVLHEFDTFGGQNTFSSGHAVSPDGERLYVLVNPPEADESGQFIGTGLVHVIDTTSGDHLGSIPVGDTGELAVSIAIASDGSFAVASGAATLNPDGTPSDLAGKITRFDASGAVIGDPLVFDDLPLLVSVSPDGSRVYYASFGLGPANQVVSYVSSVWDTATGVNTDFLENDLWAILTAAGLPSPHPDGKQLYTTVAIEDNSGVGQPKLAVIDVDPASPTYLDVIHEFSTDEFYGFGPSGVVTFSPDGSVAFAPVVDEDFAGMAFVDTAHRSVFYVAVPGARDDQSVLVMSGDGVHGYLLNLNTADDAGAVSIVTIVPTEVPFNAAPVAVGDVYSTPEDQALTFSATSLTANDSDTDGDALSVASFTQPGHGTLTNNGDGTFTYTPDADYNGPDSFTYTVSDGTATSVPAMVTITVTPVNDAPVANGDSLLAAEDESLTFSATELTGNDSDTDGDALSVASLTQPGHGTLSDNGDGTFTYTPDEGYSGPDSFSYTVSDGTASSAPATVSINVVDADNSAPIFDPDAVTRELQDPSTGVVTGSLGVTDPDGDTITYNIVTGPGMGTVEIDPVAGTYTYTPTQAAQFKAAIAPEGLVDSFTIEVTDYASVPVTVTVDNIAVAPESIRIDPLIDEPVWPAAPVVAGPDGRGYVVTTSFGEDGSPRTTVYSVNPDGSVTDLTEFDVGQPTTLFRPAHVVSPDGERLYVLVNTTETDEDGQPVEVGSVRIIETASGNDIASIQIGDVGEIGTAIAIASDGTLVVASGTLGDDGSVAVEIRLLDAGGTGFGDPIPVQGIPFTLDVSPDASHVYYFGIDPSGGPATRVVDTATGELIDYLAAAFPGAEVAVGLPTLSPDGKQLFTYVDGFDDDGADVFPMLAVIDTDPASPTFHDVVHKFSPDAFNGFLPIAGEITFSPDSSVAYVVVPGNGSQQFALAAIDTTDYSVLSLAPYSGELYGVAMTGDGVHGYVYSYDPSTFVEAVSIITIAPANEEV</sequence>
<dbReference type="SUPFAM" id="SSF82171">
    <property type="entry name" value="DPP6 N-terminal domain-like"/>
    <property type="match status" value="1"/>
</dbReference>
<dbReference type="GO" id="GO:0009653">
    <property type="term" value="P:anatomical structure morphogenesis"/>
    <property type="evidence" value="ECO:0007669"/>
    <property type="project" value="TreeGrafter"/>
</dbReference>
<evidence type="ECO:0000313" key="3">
    <source>
        <dbReference type="EMBL" id="BBY80098.1"/>
    </source>
</evidence>
<gene>
    <name evidence="3" type="ORF">MPUL_12560</name>
</gene>
<dbReference type="Pfam" id="PF17892">
    <property type="entry name" value="Cadherin_5"/>
    <property type="match status" value="3"/>
</dbReference>
<name>A0A7I7UF67_MYCPV</name>
<evidence type="ECO:0000313" key="4">
    <source>
        <dbReference type="Proteomes" id="UP000467252"/>
    </source>
</evidence>
<feature type="region of interest" description="Disordered" evidence="1">
    <location>
        <begin position="76"/>
        <end position="113"/>
    </location>
</feature>
<dbReference type="NCBIfam" id="TIGR01965">
    <property type="entry name" value="VCBS_repeat"/>
    <property type="match status" value="5"/>
</dbReference>
<dbReference type="Pfam" id="PF17963">
    <property type="entry name" value="Big_9"/>
    <property type="match status" value="5"/>
</dbReference>
<dbReference type="InterPro" id="IPR051561">
    <property type="entry name" value="FRAS1_ECM"/>
</dbReference>
<feature type="compositionally biased region" description="Acidic residues" evidence="1">
    <location>
        <begin position="141"/>
        <end position="172"/>
    </location>
</feature>
<feature type="domain" description="Cadherin-like" evidence="2">
    <location>
        <begin position="1208"/>
        <end position="1301"/>
    </location>
</feature>
<proteinExistence type="predicted"/>
<dbReference type="Proteomes" id="UP000467252">
    <property type="component" value="Chromosome"/>
</dbReference>
<evidence type="ECO:0000256" key="1">
    <source>
        <dbReference type="SAM" id="MobiDB-lite"/>
    </source>
</evidence>
<feature type="compositionally biased region" description="Low complexity" evidence="1">
    <location>
        <begin position="173"/>
        <end position="211"/>
    </location>
</feature>
<dbReference type="InterPro" id="IPR015943">
    <property type="entry name" value="WD40/YVTN_repeat-like_dom_sf"/>
</dbReference>
<feature type="compositionally biased region" description="Acidic residues" evidence="1">
    <location>
        <begin position="87"/>
        <end position="105"/>
    </location>
</feature>
<dbReference type="InterPro" id="IPR010221">
    <property type="entry name" value="VCBS_dom"/>
</dbReference>
<accession>A0A7I7UF67</accession>
<dbReference type="InterPro" id="IPR041690">
    <property type="entry name" value="Cadherin_5"/>
</dbReference>
<keyword evidence="4" id="KW-1185">Reference proteome</keyword>
<dbReference type="EMBL" id="AP022599">
    <property type="protein sequence ID" value="BBY80098.1"/>
    <property type="molecule type" value="Genomic_DNA"/>
</dbReference>
<feature type="region of interest" description="Disordered" evidence="1">
    <location>
        <begin position="141"/>
        <end position="211"/>
    </location>
</feature>
<dbReference type="InterPro" id="IPR011045">
    <property type="entry name" value="N2O_reductase_N"/>
</dbReference>
<dbReference type="PANTHER" id="PTHR45739:SF8">
    <property type="entry name" value="FRAS1-RELATED EXTRACELLULAR MATRIX PROTEIN 1"/>
    <property type="match status" value="1"/>
</dbReference>
<dbReference type="Gene3D" id="2.130.10.10">
    <property type="entry name" value="YVTN repeat-like/Quinoprotein amine dehydrogenase"/>
    <property type="match status" value="2"/>
</dbReference>
<reference evidence="3 4" key="1">
    <citation type="journal article" date="2019" name="Emerg. Microbes Infect.">
        <title>Comprehensive subspecies identification of 175 nontuberculous mycobacteria species based on 7547 genomic profiles.</title>
        <authorList>
            <person name="Matsumoto Y."/>
            <person name="Kinjo T."/>
            <person name="Motooka D."/>
            <person name="Nabeya D."/>
            <person name="Jung N."/>
            <person name="Uechi K."/>
            <person name="Horii T."/>
            <person name="Iida T."/>
            <person name="Fujita J."/>
            <person name="Nakamura S."/>
        </authorList>
    </citation>
    <scope>NUCLEOTIDE SEQUENCE [LARGE SCALE GENOMIC DNA]</scope>
    <source>
        <strain evidence="3 4">JCM 6370</strain>
    </source>
</reference>
<dbReference type="PANTHER" id="PTHR45739">
    <property type="entry name" value="MATRIX PROTEIN, PUTATIVE-RELATED"/>
    <property type="match status" value="1"/>
</dbReference>
<dbReference type="SUPFAM" id="SSF63829">
    <property type="entry name" value="Calcium-dependent phosphotriesterase"/>
    <property type="match status" value="1"/>
</dbReference>
<feature type="region of interest" description="Disordered" evidence="1">
    <location>
        <begin position="471"/>
        <end position="495"/>
    </location>
</feature>
<dbReference type="Gene3D" id="2.60.40.3440">
    <property type="match status" value="6"/>
</dbReference>
<dbReference type="NCBIfam" id="NF012211">
    <property type="entry name" value="tand_rpt_95"/>
    <property type="match status" value="5"/>
</dbReference>
<feature type="region of interest" description="Disordered" evidence="1">
    <location>
        <begin position="1"/>
        <end position="23"/>
    </location>
</feature>